<feature type="region of interest" description="Disordered" evidence="1">
    <location>
        <begin position="560"/>
        <end position="580"/>
    </location>
</feature>
<evidence type="ECO:0000313" key="4">
    <source>
        <dbReference type="EMBL" id="KGJ23422.1"/>
    </source>
</evidence>
<comment type="caution">
    <text evidence="4">The sequence shown here is derived from an EMBL/GenBank/DDBJ whole genome shotgun (WGS) entry which is preliminary data.</text>
</comment>
<evidence type="ECO:0000259" key="2">
    <source>
        <dbReference type="Pfam" id="PF09718"/>
    </source>
</evidence>
<evidence type="ECO:0000313" key="5">
    <source>
        <dbReference type="Proteomes" id="UP000029858"/>
    </source>
</evidence>
<evidence type="ECO:0000256" key="1">
    <source>
        <dbReference type="SAM" id="MobiDB-lite"/>
    </source>
</evidence>
<gene>
    <name evidence="4" type="ORF">IX56_02020</name>
</gene>
<reference evidence="4 5" key="1">
    <citation type="submission" date="2014-09" db="EMBL/GenBank/DDBJ databases">
        <authorList>
            <person name="McGinnis J.M."/>
            <person name="Wolfgang W.J."/>
        </authorList>
    </citation>
    <scope>NUCLEOTIDE SEQUENCE [LARGE SCALE GENOMIC DNA]</scope>
    <source>
        <strain evidence="4 5">5503</strain>
    </source>
</reference>
<dbReference type="AlphaFoldDB" id="A0A099GLM0"/>
<protein>
    <submittedName>
        <fullName evidence="4">Uncharacterized protein</fullName>
    </submittedName>
</protein>
<feature type="domain" description="Tape measure protein N-terminal" evidence="3">
    <location>
        <begin position="61"/>
        <end position="251"/>
    </location>
</feature>
<dbReference type="Pfam" id="PF20155">
    <property type="entry name" value="TMP_3"/>
    <property type="match status" value="1"/>
</dbReference>
<reference evidence="4 5" key="2">
    <citation type="submission" date="2014-10" db="EMBL/GenBank/DDBJ databases">
        <title>Paracoccus sanguinis sp. nov., isolated from clinical specimens of New York State patients.</title>
        <authorList>
            <person name="Mingle L.A."/>
            <person name="Cole J.A."/>
            <person name="Lapierre P."/>
            <person name="Musser K.A."/>
        </authorList>
    </citation>
    <scope>NUCLEOTIDE SEQUENCE [LARGE SCALE GENOMIC DNA]</scope>
    <source>
        <strain evidence="4 5">5503</strain>
    </source>
</reference>
<feature type="region of interest" description="Disordered" evidence="1">
    <location>
        <begin position="592"/>
        <end position="613"/>
    </location>
</feature>
<sequence length="803" mass="82175">MAEKKVSVRLVAENGRQVRAELEGVGNAGAASFQKLSKEVDTAGVMLRRLAGIAAGALSIRQVAQYADTWTDLRSRVDLATGSQEKGAAVMDRLAQMARRTYSGIEQTTESWLSNATALRELGLSTAESLDFTEALNNAMVVSGAKAERAASVQNALSKAMALGSLSGDNLNTVIQTGGRVAELLAAELGTTVSGLRVMGTQGAITGEVIRTALVGNLELLREEADSMPATIGDAFTLIGNAALQLVGSWDQLLGASSTVASVLILVADNIERLASVAIAFAGFMAGRWVAAFVAARVATFSLSTALTVLRGALIRTGIGALIVAAGELIYQFSSLVKSVGGIGTAFKLLGGVAREVGQRIVLAFQAAFARLNAAWDGYRAYVFTVLDLIVTGAVTAVDRYVAVWHGGFEAIKAIWGLLPDAIGDLAFKAANGLIAGVEAMLNGVVTRINNFISGINAALAMLPEWAVGEGGAQIGLLDPFSIGRIDNPFEGSTSEAGSAAAEAFSAAWDRTYIEAPDLFGDLADQAAAAASAHLDAAQALGAAAGAPLESWQALKDAVTASGEDGANAQDHPAGAADRVAGAMDRAGGAAGRAGAAGRKAGEDTANGAEQAKQGWDAVTASLSDYAEKARSIGGDIGNALVGAFQSAENAVGDFVKTGKMNFRDLVTSILADMAKLGARRFLLGPLANVLSGALGGIGGGVLANVLHSGGMVGAAGAGRMVPAMAFANAPRMHSGGWAGLRSDEVPAILQRGERVLSRREAAGYGGSVTVNINARDAESFRQSRAQISADIARAVAMGRRGM</sequence>
<dbReference type="Proteomes" id="UP000029858">
    <property type="component" value="Unassembled WGS sequence"/>
</dbReference>
<dbReference type="NCBIfam" id="TIGR02675">
    <property type="entry name" value="tape_meas_nterm"/>
    <property type="match status" value="1"/>
</dbReference>
<dbReference type="EMBL" id="JRKQ01000005">
    <property type="protein sequence ID" value="KGJ23422.1"/>
    <property type="molecule type" value="Genomic_DNA"/>
</dbReference>
<evidence type="ECO:0000259" key="3">
    <source>
        <dbReference type="Pfam" id="PF20155"/>
    </source>
</evidence>
<proteinExistence type="predicted"/>
<organism evidence="4 5">
    <name type="scientific">Paracoccus sanguinis</name>
    <dbReference type="NCBI Taxonomy" id="1545044"/>
    <lineage>
        <taxon>Bacteria</taxon>
        <taxon>Pseudomonadati</taxon>
        <taxon>Pseudomonadota</taxon>
        <taxon>Alphaproteobacteria</taxon>
        <taxon>Rhodobacterales</taxon>
        <taxon>Paracoccaceae</taxon>
        <taxon>Paracoccus</taxon>
    </lineage>
</organism>
<dbReference type="RefSeq" id="WP_036706997.1">
    <property type="nucleotide sequence ID" value="NZ_JRKQ01000005.1"/>
</dbReference>
<feature type="domain" description="Bacteriophage tail tape measure C-terminal" evidence="2">
    <location>
        <begin position="616"/>
        <end position="688"/>
    </location>
</feature>
<dbReference type="Pfam" id="PF09718">
    <property type="entry name" value="Tape_meas_lam_C"/>
    <property type="match status" value="1"/>
</dbReference>
<accession>A0A099GLM0</accession>
<dbReference type="InterPro" id="IPR013491">
    <property type="entry name" value="Tape_meas_N"/>
</dbReference>
<name>A0A099GLM0_9RHOB</name>
<dbReference type="InterPro" id="IPR006431">
    <property type="entry name" value="Phage_tape_meas_C"/>
</dbReference>